<evidence type="ECO:0000259" key="5">
    <source>
        <dbReference type="PROSITE" id="PS50977"/>
    </source>
</evidence>
<dbReference type="PRINTS" id="PR00455">
    <property type="entry name" value="HTHTETR"/>
</dbReference>
<comment type="caution">
    <text evidence="6">The sequence shown here is derived from an EMBL/GenBank/DDBJ whole genome shotgun (WGS) entry which is preliminary data.</text>
</comment>
<keyword evidence="1" id="KW-0805">Transcription regulation</keyword>
<dbReference type="SUPFAM" id="SSF48498">
    <property type="entry name" value="Tetracyclin repressor-like, C-terminal domain"/>
    <property type="match status" value="1"/>
</dbReference>
<dbReference type="PROSITE" id="PS50977">
    <property type="entry name" value="HTH_TETR_2"/>
    <property type="match status" value="1"/>
</dbReference>
<reference evidence="7" key="1">
    <citation type="submission" date="2023-07" db="EMBL/GenBank/DDBJ databases">
        <title>Dyadobacter sp. nov 'subterranea' isolated from contaminted grondwater.</title>
        <authorList>
            <person name="Szabo I."/>
            <person name="Al-Omari J."/>
            <person name="Szerdahelyi S.G."/>
            <person name="Rado J."/>
        </authorList>
    </citation>
    <scope>NUCLEOTIDE SEQUENCE [LARGE SCALE GENOMIC DNA]</scope>
    <source>
        <strain evidence="7">UP-52</strain>
    </source>
</reference>
<dbReference type="InterPro" id="IPR036271">
    <property type="entry name" value="Tet_transcr_reg_TetR-rel_C_sf"/>
</dbReference>
<dbReference type="Gene3D" id="1.10.357.10">
    <property type="entry name" value="Tetracycline Repressor, domain 2"/>
    <property type="match status" value="1"/>
</dbReference>
<dbReference type="PANTHER" id="PTHR47506:SF3">
    <property type="entry name" value="HTH-TYPE TRANSCRIPTIONAL REGULATOR LMRA"/>
    <property type="match status" value="1"/>
</dbReference>
<organism evidence="6 7">
    <name type="scientific">Dyadobacter subterraneus</name>
    <dbReference type="NCBI Taxonomy" id="2773304"/>
    <lineage>
        <taxon>Bacteria</taxon>
        <taxon>Pseudomonadati</taxon>
        <taxon>Bacteroidota</taxon>
        <taxon>Cytophagia</taxon>
        <taxon>Cytophagales</taxon>
        <taxon>Spirosomataceae</taxon>
        <taxon>Dyadobacter</taxon>
    </lineage>
</organism>
<gene>
    <name evidence="6" type="ORF">IEE83_15770</name>
</gene>
<feature type="DNA-binding region" description="H-T-H motif" evidence="4">
    <location>
        <begin position="28"/>
        <end position="47"/>
    </location>
</feature>
<evidence type="ECO:0000313" key="7">
    <source>
        <dbReference type="Proteomes" id="UP000634134"/>
    </source>
</evidence>
<dbReference type="SUPFAM" id="SSF46689">
    <property type="entry name" value="Homeodomain-like"/>
    <property type="match status" value="1"/>
</dbReference>
<accession>A0ABR9WCZ2</accession>
<evidence type="ECO:0000313" key="6">
    <source>
        <dbReference type="EMBL" id="MBE9463343.1"/>
    </source>
</evidence>
<evidence type="ECO:0000256" key="2">
    <source>
        <dbReference type="ARBA" id="ARBA00023125"/>
    </source>
</evidence>
<dbReference type="RefSeq" id="WP_194121480.1">
    <property type="nucleotide sequence ID" value="NZ_JACYGY010000001.1"/>
</dbReference>
<dbReference type="Pfam" id="PF16925">
    <property type="entry name" value="TetR_C_13"/>
    <property type="match status" value="1"/>
</dbReference>
<dbReference type="PANTHER" id="PTHR47506">
    <property type="entry name" value="TRANSCRIPTIONAL REGULATORY PROTEIN"/>
    <property type="match status" value="1"/>
</dbReference>
<evidence type="ECO:0000256" key="1">
    <source>
        <dbReference type="ARBA" id="ARBA00023015"/>
    </source>
</evidence>
<sequence length="195" mass="21488">MTKAERTKQFIIEKAAPIFMTKGVAGTAMSDIMEATKLAKGSLYVHFENKEELSYSVVDYNLNAFIDRTLAAVSNLKTAKLKLFGMLDFLSDPLNPPVAGGCPMMNFGMEADDTSPVIRDKVCKIIVDVQKFIRETVESGIEAGEFKQGWDARTFATKTYAMIEGGILVSRVAGNNDQMNILVNIMKAEIDENSL</sequence>
<evidence type="ECO:0000256" key="3">
    <source>
        <dbReference type="ARBA" id="ARBA00023163"/>
    </source>
</evidence>
<evidence type="ECO:0000256" key="4">
    <source>
        <dbReference type="PROSITE-ProRule" id="PRU00335"/>
    </source>
</evidence>
<protein>
    <submittedName>
        <fullName evidence="6">TetR/AcrR family transcriptional regulator</fullName>
    </submittedName>
</protein>
<keyword evidence="7" id="KW-1185">Reference proteome</keyword>
<dbReference type="InterPro" id="IPR009057">
    <property type="entry name" value="Homeodomain-like_sf"/>
</dbReference>
<dbReference type="Pfam" id="PF00440">
    <property type="entry name" value="TetR_N"/>
    <property type="match status" value="1"/>
</dbReference>
<name>A0ABR9WCZ2_9BACT</name>
<dbReference type="EMBL" id="JACYGY010000001">
    <property type="protein sequence ID" value="MBE9463343.1"/>
    <property type="molecule type" value="Genomic_DNA"/>
</dbReference>
<keyword evidence="2 4" id="KW-0238">DNA-binding</keyword>
<keyword evidence="3" id="KW-0804">Transcription</keyword>
<feature type="domain" description="HTH tetR-type" evidence="5">
    <location>
        <begin position="5"/>
        <end position="65"/>
    </location>
</feature>
<dbReference type="Proteomes" id="UP000634134">
    <property type="component" value="Unassembled WGS sequence"/>
</dbReference>
<dbReference type="InterPro" id="IPR011075">
    <property type="entry name" value="TetR_C"/>
</dbReference>
<dbReference type="InterPro" id="IPR001647">
    <property type="entry name" value="HTH_TetR"/>
</dbReference>
<proteinExistence type="predicted"/>